<sequence length="65" mass="7499">MPVLLLILLLGVLAFLWWRRSTTTLTRNCRWRQDRKAGQWRCNYCGATLPDTGKPPVDCLNPVRG</sequence>
<dbReference type="RefSeq" id="WP_035260210.1">
    <property type="nucleotide sequence ID" value="NZ_JFKE01000005.1"/>
</dbReference>
<accession>A0A037ZJP0</accession>
<comment type="caution">
    <text evidence="1">The sequence shown here is derived from an EMBL/GenBank/DDBJ whole genome shotgun (WGS) entry which is preliminary data.</text>
</comment>
<protein>
    <submittedName>
        <fullName evidence="1">Uncharacterized protein</fullName>
    </submittedName>
</protein>
<dbReference type="EMBL" id="JFKE01000005">
    <property type="protein sequence ID" value="KAJ55036.1"/>
    <property type="molecule type" value="Genomic_DNA"/>
</dbReference>
<gene>
    <name evidence="1" type="ORF">ACMU_14870</name>
</gene>
<dbReference type="AlphaFoldDB" id="A0A037ZJP0"/>
<evidence type="ECO:0000313" key="2">
    <source>
        <dbReference type="Proteomes" id="UP000026249"/>
    </source>
</evidence>
<dbReference type="STRING" id="1454373.ACMU_14870"/>
<proteinExistence type="predicted"/>
<evidence type="ECO:0000313" key="1">
    <source>
        <dbReference type="EMBL" id="KAJ55036.1"/>
    </source>
</evidence>
<keyword evidence="2" id="KW-1185">Reference proteome</keyword>
<dbReference type="Proteomes" id="UP000026249">
    <property type="component" value="Unassembled WGS sequence"/>
</dbReference>
<dbReference type="OrthoDB" id="7859107at2"/>
<name>A0A037ZJP0_9RHOB</name>
<organism evidence="1 2">
    <name type="scientific">Actibacterium mucosum KCTC 23349</name>
    <dbReference type="NCBI Taxonomy" id="1454373"/>
    <lineage>
        <taxon>Bacteria</taxon>
        <taxon>Pseudomonadati</taxon>
        <taxon>Pseudomonadota</taxon>
        <taxon>Alphaproteobacteria</taxon>
        <taxon>Rhodobacterales</taxon>
        <taxon>Roseobacteraceae</taxon>
        <taxon>Actibacterium</taxon>
    </lineage>
</organism>
<reference evidence="1 2" key="1">
    <citation type="submission" date="2014-03" db="EMBL/GenBank/DDBJ databases">
        <title>Draft Genome Sequence of Actibacterium mucosum KCTC 23349, a Marine Alphaproteobacterium with Complex Ionic Requirements Isolated from Mediterranean Seawater at Malvarrosa Beach, Valencia, Spain.</title>
        <authorList>
            <person name="Arahal D.R."/>
            <person name="Shao Z."/>
            <person name="Lai Q."/>
            <person name="Pujalte M.J."/>
        </authorList>
    </citation>
    <scope>NUCLEOTIDE SEQUENCE [LARGE SCALE GENOMIC DNA]</scope>
    <source>
        <strain evidence="1 2">KCTC 23349</strain>
    </source>
</reference>